<name>A0AAE4HPG3_ENTGA</name>
<proteinExistence type="predicted"/>
<dbReference type="AlphaFoldDB" id="A0AAE4HPG3"/>
<dbReference type="EMBL" id="JARPZN010000001">
    <property type="protein sequence ID" value="MDT2688802.1"/>
    <property type="molecule type" value="Genomic_DNA"/>
</dbReference>
<dbReference type="RefSeq" id="WP_003126118.1">
    <property type="nucleotide sequence ID" value="NZ_CAJSZC010000001.1"/>
</dbReference>
<evidence type="ECO:0000313" key="2">
    <source>
        <dbReference type="Proteomes" id="UP001183682"/>
    </source>
</evidence>
<reference evidence="1" key="1">
    <citation type="submission" date="2023-03" db="EMBL/GenBank/DDBJ databases">
        <authorList>
            <person name="Shen W."/>
            <person name="Cai J."/>
        </authorList>
    </citation>
    <scope>NUCLEOTIDE SEQUENCE</scope>
    <source>
        <strain evidence="1">K69-2</strain>
    </source>
</reference>
<evidence type="ECO:0000313" key="1">
    <source>
        <dbReference type="EMBL" id="MDT2688802.1"/>
    </source>
</evidence>
<dbReference type="Gene3D" id="1.10.10.10">
    <property type="entry name" value="Winged helix-like DNA-binding domain superfamily/Winged helix DNA-binding domain"/>
    <property type="match status" value="1"/>
</dbReference>
<dbReference type="InterPro" id="IPR036390">
    <property type="entry name" value="WH_DNA-bd_sf"/>
</dbReference>
<protein>
    <submittedName>
        <fullName evidence="1">Uncharacterized protein</fullName>
    </submittedName>
</protein>
<comment type="caution">
    <text evidence="1">The sequence shown here is derived from an EMBL/GenBank/DDBJ whole genome shotgun (WGS) entry which is preliminary data.</text>
</comment>
<dbReference type="Proteomes" id="UP001183682">
    <property type="component" value="Unassembled WGS sequence"/>
</dbReference>
<dbReference type="InterPro" id="IPR036388">
    <property type="entry name" value="WH-like_DNA-bd_sf"/>
</dbReference>
<accession>A0AAE4HPG3</accession>
<sequence length="133" mass="15388">MSKEKGAYMDYLNFSKKEWEILICFWNAQEPLCCSDFSERFNLNRNTSLSVIRKLVNKGILEVASIKMSGSVLARRFQPKVTELEVLQSILNQDQIFAMLQVAIGRLEEKQLAMLMDKITAKKQELSMPKDHQ</sequence>
<gene>
    <name evidence="1" type="ORF">P7E30_01110</name>
</gene>
<organism evidence="1 2">
    <name type="scientific">Enterococcus gallinarum</name>
    <dbReference type="NCBI Taxonomy" id="1353"/>
    <lineage>
        <taxon>Bacteria</taxon>
        <taxon>Bacillati</taxon>
        <taxon>Bacillota</taxon>
        <taxon>Bacilli</taxon>
        <taxon>Lactobacillales</taxon>
        <taxon>Enterococcaceae</taxon>
        <taxon>Enterococcus</taxon>
    </lineage>
</organism>
<dbReference type="SUPFAM" id="SSF46785">
    <property type="entry name" value="Winged helix' DNA-binding domain"/>
    <property type="match status" value="1"/>
</dbReference>